<dbReference type="GO" id="GO:0016787">
    <property type="term" value="F:hydrolase activity"/>
    <property type="evidence" value="ECO:0007669"/>
    <property type="project" value="UniProtKB-KW"/>
</dbReference>
<feature type="domain" description="AB hydrolase-1" evidence="1">
    <location>
        <begin position="26"/>
        <end position="261"/>
    </location>
</feature>
<dbReference type="Gene3D" id="3.40.50.1820">
    <property type="entry name" value="alpha/beta hydrolase"/>
    <property type="match status" value="1"/>
</dbReference>
<dbReference type="SUPFAM" id="SSF53474">
    <property type="entry name" value="alpha/beta-Hydrolases"/>
    <property type="match status" value="1"/>
</dbReference>
<dbReference type="InterPro" id="IPR029058">
    <property type="entry name" value="AB_hydrolase_fold"/>
</dbReference>
<accession>A0A9X1YKE8</accession>
<organism evidence="2 3">
    <name type="scientific">Scleromatobacter humisilvae</name>
    <dbReference type="NCBI Taxonomy" id="2897159"/>
    <lineage>
        <taxon>Bacteria</taxon>
        <taxon>Pseudomonadati</taxon>
        <taxon>Pseudomonadota</taxon>
        <taxon>Betaproteobacteria</taxon>
        <taxon>Burkholderiales</taxon>
        <taxon>Sphaerotilaceae</taxon>
        <taxon>Scleromatobacter</taxon>
    </lineage>
</organism>
<dbReference type="Pfam" id="PF12697">
    <property type="entry name" value="Abhydrolase_6"/>
    <property type="match status" value="1"/>
</dbReference>
<name>A0A9X1YKE8_9BURK</name>
<dbReference type="EMBL" id="JAJLJH010000006">
    <property type="protein sequence ID" value="MCK9687803.1"/>
    <property type="molecule type" value="Genomic_DNA"/>
</dbReference>
<dbReference type="AlphaFoldDB" id="A0A9X1YKE8"/>
<keyword evidence="2" id="KW-0378">Hydrolase</keyword>
<keyword evidence="3" id="KW-1185">Reference proteome</keyword>
<evidence type="ECO:0000259" key="1">
    <source>
        <dbReference type="Pfam" id="PF12697"/>
    </source>
</evidence>
<dbReference type="PANTHER" id="PTHR43433:SF3">
    <property type="entry name" value="NON-HEME CHLOROPEROXIDASE"/>
    <property type="match status" value="1"/>
</dbReference>
<dbReference type="InterPro" id="IPR000073">
    <property type="entry name" value="AB_hydrolase_1"/>
</dbReference>
<protein>
    <submittedName>
        <fullName evidence="2">Alpha/beta hydrolase</fullName>
    </submittedName>
</protein>
<comment type="caution">
    <text evidence="2">The sequence shown here is derived from an EMBL/GenBank/DDBJ whole genome shotgun (WGS) entry which is preliminary data.</text>
</comment>
<dbReference type="RefSeq" id="WP_275683850.1">
    <property type="nucleotide sequence ID" value="NZ_JAJLJH010000006.1"/>
</dbReference>
<dbReference type="PANTHER" id="PTHR43433">
    <property type="entry name" value="HYDROLASE, ALPHA/BETA FOLD FAMILY PROTEIN"/>
    <property type="match status" value="1"/>
</dbReference>
<reference evidence="2" key="1">
    <citation type="submission" date="2021-11" db="EMBL/GenBank/DDBJ databases">
        <title>BS-T2-15 a new species belonging to the Comamonadaceae family isolated from the soil of a French oak forest.</title>
        <authorList>
            <person name="Mieszkin S."/>
            <person name="Alain K."/>
        </authorList>
    </citation>
    <scope>NUCLEOTIDE SEQUENCE</scope>
    <source>
        <strain evidence="2">BS-T2-15</strain>
    </source>
</reference>
<proteinExistence type="predicted"/>
<dbReference type="Proteomes" id="UP001139353">
    <property type="component" value="Unassembled WGS sequence"/>
</dbReference>
<evidence type="ECO:0000313" key="2">
    <source>
        <dbReference type="EMBL" id="MCK9687803.1"/>
    </source>
</evidence>
<gene>
    <name evidence="2" type="ORF">LPC04_19035</name>
</gene>
<evidence type="ECO:0000313" key="3">
    <source>
        <dbReference type="Proteomes" id="UP001139353"/>
    </source>
</evidence>
<sequence>MRDDDFIRTRSGARLFVRDWGRGAPVLLLPGWAMTSDLWATVMLRLEESGLRAISYDRRGHGRSSDPGPMDYDTLADDLADVMDALDLRACTVVAHSGAGGEVVRAITRRGASRIARVILVGATLPAPMLSVTNPDGLPPEAFAAVNRQLREDLDGWIAENAEPFAPGAPDRTIAWLAAMVQGCSRRAIVDYQAVVVQSDFRAELARVDVPLTIIQGDLDVSAPPALCGQRVLALRPDAEYLEYEGVAHGPMVTHARRLADDIAERAR</sequence>
<dbReference type="InterPro" id="IPR050471">
    <property type="entry name" value="AB_hydrolase"/>
</dbReference>